<dbReference type="NCBIfam" id="TIGR01128">
    <property type="entry name" value="holA"/>
    <property type="match status" value="1"/>
</dbReference>
<dbReference type="EC" id="2.7.7.7" evidence="1"/>
<evidence type="ECO:0000256" key="4">
    <source>
        <dbReference type="ARBA" id="ARBA00022695"/>
    </source>
</evidence>
<dbReference type="InterPro" id="IPR010372">
    <property type="entry name" value="DNA_pol3_delta_N"/>
</dbReference>
<evidence type="ECO:0000256" key="1">
    <source>
        <dbReference type="ARBA" id="ARBA00012417"/>
    </source>
</evidence>
<dbReference type="InterPro" id="IPR005790">
    <property type="entry name" value="DNA_polIII_delta"/>
</dbReference>
<evidence type="ECO:0000313" key="12">
    <source>
        <dbReference type="Proteomes" id="UP001403385"/>
    </source>
</evidence>
<evidence type="ECO:0000256" key="5">
    <source>
        <dbReference type="ARBA" id="ARBA00022705"/>
    </source>
</evidence>
<dbReference type="Gene3D" id="1.10.8.60">
    <property type="match status" value="1"/>
</dbReference>
<name>A0AAW9S8Y8_9BACT</name>
<dbReference type="Proteomes" id="UP001403385">
    <property type="component" value="Unassembled WGS sequence"/>
</dbReference>
<dbReference type="SUPFAM" id="SSF52540">
    <property type="entry name" value="P-loop containing nucleoside triphosphate hydrolases"/>
    <property type="match status" value="1"/>
</dbReference>
<evidence type="ECO:0000256" key="8">
    <source>
        <dbReference type="ARBA" id="ARBA00049244"/>
    </source>
</evidence>
<accession>A0AAW9S8Y8</accession>
<dbReference type="AlphaFoldDB" id="A0AAW9S8Y8"/>
<dbReference type="PANTHER" id="PTHR34388">
    <property type="entry name" value="DNA POLYMERASE III SUBUNIT DELTA"/>
    <property type="match status" value="1"/>
</dbReference>
<dbReference type="RefSeq" id="WP_346821687.1">
    <property type="nucleotide sequence ID" value="NZ_JBDKWZ010000007.1"/>
</dbReference>
<reference evidence="11 12" key="1">
    <citation type="submission" date="2024-04" db="EMBL/GenBank/DDBJ databases">
        <title>Novel genus in family Flammeovirgaceae.</title>
        <authorList>
            <person name="Nguyen T.H."/>
            <person name="Vuong T.Q."/>
            <person name="Le H."/>
            <person name="Kim S.-G."/>
        </authorList>
    </citation>
    <scope>NUCLEOTIDE SEQUENCE [LARGE SCALE GENOMIC DNA]</scope>
    <source>
        <strain evidence="11 12">JCM 23209</strain>
    </source>
</reference>
<sequence length="339" mass="39355">MPQTPDKVLEALKNNQYSPVYFLHGEEPYYIDAIAEYIEQHALTDTERGFNQTVMYGKEVNMRNILESARRFPMMAQRQVILVKEAQEIQDINRKEVQANLGNYCKSPVPSTVLVFAYKHKKLDGRTELAKTLDKYAILVDSKKIYENKVPDWIKQYCKDKKHKITEKAVKMLTEYIGNDLARTANEIDKMLLNYEGQVEIDDSMVAKHVGISKEYNIFELQTAIAKKDVFKANRIIKYFEKNPRNNPIIPIISLLYAYFSKVLLVHHNRSLDKHALAKAINVNPYFLQEYITASQNYSLHKTILIVNYLHQADLQSKGVNSLASESHILKELIYRILH</sequence>
<comment type="caution">
    <text evidence="11">The sequence shown here is derived from an EMBL/GenBank/DDBJ whole genome shotgun (WGS) entry which is preliminary data.</text>
</comment>
<keyword evidence="4 11" id="KW-0548">Nucleotidyltransferase</keyword>
<evidence type="ECO:0000313" key="11">
    <source>
        <dbReference type="EMBL" id="MEN7548910.1"/>
    </source>
</evidence>
<dbReference type="Gene3D" id="3.40.50.300">
    <property type="entry name" value="P-loop containing nucleotide triphosphate hydrolases"/>
    <property type="match status" value="1"/>
</dbReference>
<proteinExistence type="inferred from homology"/>
<dbReference type="InterPro" id="IPR008921">
    <property type="entry name" value="DNA_pol3_clamp-load_cplx_C"/>
</dbReference>
<keyword evidence="6" id="KW-0239">DNA-directed DNA polymerase</keyword>
<dbReference type="GO" id="GO:0003887">
    <property type="term" value="F:DNA-directed DNA polymerase activity"/>
    <property type="evidence" value="ECO:0007669"/>
    <property type="project" value="UniProtKB-KW"/>
</dbReference>
<evidence type="ECO:0000259" key="10">
    <source>
        <dbReference type="Pfam" id="PF21694"/>
    </source>
</evidence>
<protein>
    <recommendedName>
        <fullName evidence="2">DNA polymerase III subunit delta</fullName>
        <ecNumber evidence="1">2.7.7.7</ecNumber>
    </recommendedName>
</protein>
<dbReference type="GO" id="GO:0006261">
    <property type="term" value="P:DNA-templated DNA replication"/>
    <property type="evidence" value="ECO:0007669"/>
    <property type="project" value="TreeGrafter"/>
</dbReference>
<organism evidence="11 12">
    <name type="scientific">Rapidithrix thailandica</name>
    <dbReference type="NCBI Taxonomy" id="413964"/>
    <lineage>
        <taxon>Bacteria</taxon>
        <taxon>Pseudomonadati</taxon>
        <taxon>Bacteroidota</taxon>
        <taxon>Cytophagia</taxon>
        <taxon>Cytophagales</taxon>
        <taxon>Flammeovirgaceae</taxon>
        <taxon>Rapidithrix</taxon>
    </lineage>
</organism>
<dbReference type="Pfam" id="PF21694">
    <property type="entry name" value="DNA_pol3_delta_C"/>
    <property type="match status" value="1"/>
</dbReference>
<gene>
    <name evidence="11" type="primary">holA</name>
    <name evidence="11" type="ORF">AAG747_13390</name>
</gene>
<dbReference type="Gene3D" id="1.20.272.10">
    <property type="match status" value="1"/>
</dbReference>
<dbReference type="InterPro" id="IPR048466">
    <property type="entry name" value="DNA_pol3_delta-like_C"/>
</dbReference>
<dbReference type="PANTHER" id="PTHR34388:SF1">
    <property type="entry name" value="DNA POLYMERASE III SUBUNIT DELTA"/>
    <property type="match status" value="1"/>
</dbReference>
<evidence type="ECO:0000256" key="7">
    <source>
        <dbReference type="ARBA" id="ARBA00034754"/>
    </source>
</evidence>
<comment type="catalytic activity">
    <reaction evidence="8">
        <text>DNA(n) + a 2'-deoxyribonucleoside 5'-triphosphate = DNA(n+1) + diphosphate</text>
        <dbReference type="Rhea" id="RHEA:22508"/>
        <dbReference type="Rhea" id="RHEA-COMP:17339"/>
        <dbReference type="Rhea" id="RHEA-COMP:17340"/>
        <dbReference type="ChEBI" id="CHEBI:33019"/>
        <dbReference type="ChEBI" id="CHEBI:61560"/>
        <dbReference type="ChEBI" id="CHEBI:173112"/>
        <dbReference type="EC" id="2.7.7.7"/>
    </reaction>
</comment>
<dbReference type="GO" id="GO:0003677">
    <property type="term" value="F:DNA binding"/>
    <property type="evidence" value="ECO:0007669"/>
    <property type="project" value="InterPro"/>
</dbReference>
<evidence type="ECO:0000256" key="6">
    <source>
        <dbReference type="ARBA" id="ARBA00022932"/>
    </source>
</evidence>
<evidence type="ECO:0000256" key="3">
    <source>
        <dbReference type="ARBA" id="ARBA00022679"/>
    </source>
</evidence>
<dbReference type="SUPFAM" id="SSF48019">
    <property type="entry name" value="post-AAA+ oligomerization domain-like"/>
    <property type="match status" value="1"/>
</dbReference>
<feature type="domain" description="DNA polymerase III delta N-terminal" evidence="9">
    <location>
        <begin position="21"/>
        <end position="141"/>
    </location>
</feature>
<comment type="similarity">
    <text evidence="7">Belongs to the DNA polymerase HolA subunit family.</text>
</comment>
<dbReference type="EMBL" id="JBDKWZ010000007">
    <property type="protein sequence ID" value="MEN7548910.1"/>
    <property type="molecule type" value="Genomic_DNA"/>
</dbReference>
<dbReference type="Pfam" id="PF06144">
    <property type="entry name" value="DNA_pol3_delta"/>
    <property type="match status" value="1"/>
</dbReference>
<dbReference type="InterPro" id="IPR027417">
    <property type="entry name" value="P-loop_NTPase"/>
</dbReference>
<keyword evidence="12" id="KW-1185">Reference proteome</keyword>
<keyword evidence="5" id="KW-0235">DNA replication</keyword>
<feature type="domain" description="DNA polymerase III delta subunit-like C-terminal" evidence="10">
    <location>
        <begin position="215"/>
        <end position="319"/>
    </location>
</feature>
<evidence type="ECO:0000256" key="2">
    <source>
        <dbReference type="ARBA" id="ARBA00017703"/>
    </source>
</evidence>
<dbReference type="GO" id="GO:0009360">
    <property type="term" value="C:DNA polymerase III complex"/>
    <property type="evidence" value="ECO:0007669"/>
    <property type="project" value="InterPro"/>
</dbReference>
<keyword evidence="3 11" id="KW-0808">Transferase</keyword>
<evidence type="ECO:0000259" key="9">
    <source>
        <dbReference type="Pfam" id="PF06144"/>
    </source>
</evidence>